<gene>
    <name evidence="2" type="ORF">WN67_14250</name>
</gene>
<dbReference type="PATRIC" id="fig|1807.13.peg.1582"/>
<keyword evidence="1" id="KW-0732">Signal</keyword>
<dbReference type="Proteomes" id="UP000034150">
    <property type="component" value="Unassembled WGS sequence"/>
</dbReference>
<feature type="chain" id="PRO_5005635756" description="Secreted protein" evidence="1">
    <location>
        <begin position="30"/>
        <end position="143"/>
    </location>
</feature>
<evidence type="ECO:0000313" key="2">
    <source>
        <dbReference type="EMBL" id="KKF01304.1"/>
    </source>
</evidence>
<accession>A0A0M2K2C7</accession>
<name>A0A0M2K2C7_9MYCO</name>
<dbReference type="OrthoDB" id="4637404at2"/>
<feature type="signal peptide" evidence="1">
    <location>
        <begin position="1"/>
        <end position="29"/>
    </location>
</feature>
<organism evidence="2 3">
    <name type="scientific">Mycolicibacterium obuense</name>
    <dbReference type="NCBI Taxonomy" id="1807"/>
    <lineage>
        <taxon>Bacteria</taxon>
        <taxon>Bacillati</taxon>
        <taxon>Actinomycetota</taxon>
        <taxon>Actinomycetes</taxon>
        <taxon>Mycobacteriales</taxon>
        <taxon>Mycobacteriaceae</taxon>
        <taxon>Mycolicibacterium</taxon>
    </lineage>
</organism>
<sequence>MTITSTNGLSGCVLALGALCTSGTSTAVADDGPPLHQVVYTVTTDHPVGVGIYYRDMDPPTWADYSHDPYRYSPRDDIQLEPGAPWVHQAVLADPDRWAMVTVTAVGPPTGAAITLRCKMTVDGVDVDHGEGPRGALCSMRNW</sequence>
<dbReference type="RefSeq" id="WP_046363685.1">
    <property type="nucleotide sequence ID" value="NZ_LAUZ02000012.1"/>
</dbReference>
<proteinExistence type="predicted"/>
<dbReference type="EMBL" id="LAUZ02000012">
    <property type="protein sequence ID" value="KKF01304.1"/>
    <property type="molecule type" value="Genomic_DNA"/>
</dbReference>
<evidence type="ECO:0000313" key="3">
    <source>
        <dbReference type="Proteomes" id="UP000034150"/>
    </source>
</evidence>
<dbReference type="PIRSF" id="PIRSF021591">
    <property type="entry name" value="UCP021591"/>
    <property type="match status" value="1"/>
</dbReference>
<evidence type="ECO:0000256" key="1">
    <source>
        <dbReference type="SAM" id="SignalP"/>
    </source>
</evidence>
<dbReference type="InterPro" id="IPR016793">
    <property type="entry name" value="UCP021591"/>
</dbReference>
<comment type="caution">
    <text evidence="2">The sequence shown here is derived from an EMBL/GenBank/DDBJ whole genome shotgun (WGS) entry which is preliminary data.</text>
</comment>
<dbReference type="AlphaFoldDB" id="A0A0M2K2C7"/>
<protein>
    <recommendedName>
        <fullName evidence="4">Secreted protein</fullName>
    </recommendedName>
</protein>
<evidence type="ECO:0008006" key="4">
    <source>
        <dbReference type="Google" id="ProtNLM"/>
    </source>
</evidence>
<reference evidence="2 3" key="1">
    <citation type="journal article" date="2015" name="Genome Announc.">
        <title>Draft Genome Sequence of Mycobacterium obuense Strain UC1, Isolated from Patient Sputum.</title>
        <authorList>
            <person name="Greninger A.L."/>
            <person name="Cunningham G."/>
            <person name="Hsu E.D."/>
            <person name="Yu J.M."/>
            <person name="Chiu C.Y."/>
            <person name="Miller S."/>
        </authorList>
    </citation>
    <scope>NUCLEOTIDE SEQUENCE [LARGE SCALE GENOMIC DNA]</scope>
    <source>
        <strain evidence="2 3">UC1</strain>
    </source>
</reference>
<keyword evidence="3" id="KW-1185">Reference proteome</keyword>